<accession>A3IUC3</accession>
<keyword evidence="2" id="KW-1185">Reference proteome</keyword>
<comment type="caution">
    <text evidence="1">The sequence shown here is derived from an EMBL/GenBank/DDBJ whole genome shotgun (WGS) entry which is preliminary data.</text>
</comment>
<dbReference type="AlphaFoldDB" id="A3IUC3"/>
<reference evidence="1 2" key="1">
    <citation type="submission" date="2007-03" db="EMBL/GenBank/DDBJ databases">
        <authorList>
            <person name="Stal L."/>
            <person name="Ferriera S."/>
            <person name="Johnson J."/>
            <person name="Kravitz S."/>
            <person name="Beeson K."/>
            <person name="Sutton G."/>
            <person name="Rogers Y.-H."/>
            <person name="Friedman R."/>
            <person name="Frazier M."/>
            <person name="Venter J.C."/>
        </authorList>
    </citation>
    <scope>NUCLEOTIDE SEQUENCE [LARGE SCALE GENOMIC DNA]</scope>
    <source>
        <strain evidence="1 2">CCY0110</strain>
    </source>
</reference>
<sequence>MIKHYQKIAILVLSLSLTGLLEKSSSTESYVNQSFQGWFLNLIQDEGRQPLQQEIETANIYNFFTQNTNNSLEPCEPKTSEPNFLVIGGGATPESNEIALEKNILYFQRTLKNMGFNSPSTNIFFANGNNGEASIRYINSQGQQQFKVPKIPGLNGSANLENINQWIDNINQNKTTKKPIFLYFTGHGILNKRNSDNNALMLWNNTPVTVEKLSNTLDRLPQDSHIVTMMAQCFSGSFANYIYQNGNPNQPLTQQTRCGFFATIKTLPSVGCTPEVNEADYKDYSSSFFAGLSGVNRIGQTVASADYDKDGRISYSEAHAFAKIDEKTSDLPVSTSEVWLQQRASKSDIEQLFDIPIMELEKNARPQQKYVINSLVNMFQLDLNKSYGENLETLQSDQVATDAQKAYKIRLLMELLNIQMEQKVRKENNQTDITILERLIECESSSWK</sequence>
<gene>
    <name evidence="1" type="ORF">CY0110_13948</name>
</gene>
<dbReference type="RefSeq" id="WP_008276979.1">
    <property type="nucleotide sequence ID" value="NZ_AAXW01000034.1"/>
</dbReference>
<evidence type="ECO:0000313" key="1">
    <source>
        <dbReference type="EMBL" id="EAZ89904.1"/>
    </source>
</evidence>
<dbReference type="Proteomes" id="UP000003781">
    <property type="component" value="Unassembled WGS sequence"/>
</dbReference>
<dbReference type="eggNOG" id="COG4249">
    <property type="taxonomic scope" value="Bacteria"/>
</dbReference>
<organism evidence="1 2">
    <name type="scientific">Crocosphaera chwakensis CCY0110</name>
    <dbReference type="NCBI Taxonomy" id="391612"/>
    <lineage>
        <taxon>Bacteria</taxon>
        <taxon>Bacillati</taxon>
        <taxon>Cyanobacteriota</taxon>
        <taxon>Cyanophyceae</taxon>
        <taxon>Oscillatoriophycideae</taxon>
        <taxon>Chroococcales</taxon>
        <taxon>Aphanothecaceae</taxon>
        <taxon>Crocosphaera</taxon>
        <taxon>Crocosphaera chwakensis</taxon>
    </lineage>
</organism>
<dbReference type="EMBL" id="AAXW01000034">
    <property type="protein sequence ID" value="EAZ89904.1"/>
    <property type="molecule type" value="Genomic_DNA"/>
</dbReference>
<evidence type="ECO:0000313" key="2">
    <source>
        <dbReference type="Proteomes" id="UP000003781"/>
    </source>
</evidence>
<protein>
    <submittedName>
        <fullName evidence="1">Uncharacterized protein</fullName>
    </submittedName>
</protein>
<proteinExistence type="predicted"/>
<name>A3IUC3_9CHRO</name>
<dbReference type="Gene3D" id="3.40.50.1460">
    <property type="match status" value="1"/>
</dbReference>